<dbReference type="InterPro" id="IPR017441">
    <property type="entry name" value="Protein_kinase_ATP_BS"/>
</dbReference>
<dbReference type="PROSITE" id="PS50011">
    <property type="entry name" value="PROTEIN_KINASE_DOM"/>
    <property type="match status" value="1"/>
</dbReference>
<feature type="binding site" evidence="7">
    <location>
        <position position="170"/>
    </location>
    <ligand>
        <name>ATP</name>
        <dbReference type="ChEBI" id="CHEBI:30616"/>
    </ligand>
</feature>
<comment type="caution">
    <text evidence="11">The sequence shown here is derived from an EMBL/GenBank/DDBJ whole genome shotgun (WGS) entry which is preliminary data.</text>
</comment>
<dbReference type="PANTHER" id="PTHR24349">
    <property type="entry name" value="SERINE/THREONINE-PROTEIN KINASE"/>
    <property type="match status" value="1"/>
</dbReference>
<evidence type="ECO:0000256" key="2">
    <source>
        <dbReference type="ARBA" id="ARBA00022679"/>
    </source>
</evidence>
<dbReference type="PROSITE" id="PS50222">
    <property type="entry name" value="EF_HAND_2"/>
    <property type="match status" value="1"/>
</dbReference>
<dbReference type="Proteomes" id="UP000251960">
    <property type="component" value="Chromosome 7"/>
</dbReference>
<keyword evidence="3" id="KW-0677">Repeat</keyword>
<feature type="region of interest" description="Disordered" evidence="8">
    <location>
        <begin position="1"/>
        <end position="90"/>
    </location>
</feature>
<protein>
    <submittedName>
        <fullName evidence="11">Calcium/calmodulin-dependent serine/threonine-protein kinase 1</fullName>
    </submittedName>
</protein>
<keyword evidence="4 7" id="KW-0547">Nucleotide-binding</keyword>
<dbReference type="FunFam" id="1.10.238.10:FF:000233">
    <property type="entry name" value="CDPK-related kinase 1"/>
    <property type="match status" value="1"/>
</dbReference>
<dbReference type="FunFam" id="3.30.200.20:FF:000101">
    <property type="entry name" value="CDPK-related kinase 1"/>
    <property type="match status" value="1"/>
</dbReference>
<dbReference type="InterPro" id="IPR011992">
    <property type="entry name" value="EF-hand-dom_pair"/>
</dbReference>
<dbReference type="FunFam" id="1.10.510.10:FF:001294">
    <property type="entry name" value="CDPK-related kinase 3"/>
    <property type="match status" value="1"/>
</dbReference>
<dbReference type="Pfam" id="PF00069">
    <property type="entry name" value="Pkinase"/>
    <property type="match status" value="1"/>
</dbReference>
<evidence type="ECO:0000313" key="12">
    <source>
        <dbReference type="Proteomes" id="UP000251960"/>
    </source>
</evidence>
<evidence type="ECO:0000313" key="11">
    <source>
        <dbReference type="EMBL" id="PWZ15248.1"/>
    </source>
</evidence>
<sequence>MGLCHGKPTQIPEAEAEEDPHVASGAGDGGDGATSPSAAPTAKPGTPKQPKFPFYLPSPLPPSSYKGSPANSSVSSTPARGGLKRPFPPPSPAKHIRALLARRHGSVKPNEVPIPEGGEPELGLDKSFGFSKHFFAKYDLGEEIGRGHFGYTCSAKAKKGEHKGQDVAVKVIPKAKMTTAIAIEDVRREVRILSSLAGHSNLVQFYDAFEDEDNVYIVMELCKGGELLDRILARGGKYSEDDAKVVMVQILSVVSFCHLQGVVHRDLKPEVGSGKLWQTAAIFLSLTWNFIFVTLNFLFSSKDENSPLKVIDFGLSDFVKPGIFRAVLKAEPSFDEAPWPTLTAEAKDFVKRLLNKDYRKRMTAAQALSHPWIRNAQQVKVPLDMIIYKLMRAYISSSSLRKSALRALAKTLTTNQLFYVREQFELLGPNKNGYISLQNLKSALVKNSTDAMKDSRVVDFVNTVCTLQYRKLDFEEFAASAISVYQMEALETWEQHARRAYELFDKEGNRPIVIEELASELGLGPSVPLHVVLQDWIRHADGKLSFLGFIKLLHGVSSRSIPKA</sequence>
<dbReference type="InterPro" id="IPR002048">
    <property type="entry name" value="EF_hand_dom"/>
</dbReference>
<proteinExistence type="predicted"/>
<feature type="domain" description="Protein kinase" evidence="9">
    <location>
        <begin position="138"/>
        <end position="373"/>
    </location>
</feature>
<feature type="compositionally biased region" description="Low complexity" evidence="8">
    <location>
        <begin position="33"/>
        <end position="55"/>
    </location>
</feature>
<dbReference type="PROSITE" id="PS00107">
    <property type="entry name" value="PROTEIN_KINASE_ATP"/>
    <property type="match status" value="1"/>
</dbReference>
<dbReference type="ExpressionAtlas" id="A0A3L6E446">
    <property type="expression patterns" value="baseline and differential"/>
</dbReference>
<dbReference type="GO" id="GO:0005509">
    <property type="term" value="F:calcium ion binding"/>
    <property type="evidence" value="ECO:0007669"/>
    <property type="project" value="InterPro"/>
</dbReference>
<gene>
    <name evidence="11" type="primary">CAMK1_5</name>
    <name evidence="11" type="ORF">Zm00014a_000695</name>
</gene>
<dbReference type="Gene3D" id="1.10.510.10">
    <property type="entry name" value="Transferase(Phosphotransferase) domain 1"/>
    <property type="match status" value="2"/>
</dbReference>
<evidence type="ECO:0000256" key="6">
    <source>
        <dbReference type="ARBA" id="ARBA00022840"/>
    </source>
</evidence>
<evidence type="ECO:0000256" key="4">
    <source>
        <dbReference type="ARBA" id="ARBA00022741"/>
    </source>
</evidence>
<keyword evidence="2" id="KW-0808">Transferase</keyword>
<dbReference type="EMBL" id="NCVQ01000008">
    <property type="protein sequence ID" value="PWZ15248.1"/>
    <property type="molecule type" value="Genomic_DNA"/>
</dbReference>
<evidence type="ECO:0000256" key="5">
    <source>
        <dbReference type="ARBA" id="ARBA00022777"/>
    </source>
</evidence>
<organism evidence="11 12">
    <name type="scientific">Zea mays</name>
    <name type="common">Maize</name>
    <dbReference type="NCBI Taxonomy" id="4577"/>
    <lineage>
        <taxon>Eukaryota</taxon>
        <taxon>Viridiplantae</taxon>
        <taxon>Streptophyta</taxon>
        <taxon>Embryophyta</taxon>
        <taxon>Tracheophyta</taxon>
        <taxon>Spermatophyta</taxon>
        <taxon>Magnoliopsida</taxon>
        <taxon>Liliopsida</taxon>
        <taxon>Poales</taxon>
        <taxon>Poaceae</taxon>
        <taxon>PACMAD clade</taxon>
        <taxon>Panicoideae</taxon>
        <taxon>Andropogonodae</taxon>
        <taxon>Andropogoneae</taxon>
        <taxon>Tripsacinae</taxon>
        <taxon>Zea</taxon>
    </lineage>
</organism>
<dbReference type="GO" id="GO:0005524">
    <property type="term" value="F:ATP binding"/>
    <property type="evidence" value="ECO:0007669"/>
    <property type="project" value="UniProtKB-UniRule"/>
</dbReference>
<dbReference type="GO" id="GO:0004674">
    <property type="term" value="F:protein serine/threonine kinase activity"/>
    <property type="evidence" value="ECO:0007669"/>
    <property type="project" value="UniProtKB-KW"/>
</dbReference>
<dbReference type="Gene3D" id="1.10.238.10">
    <property type="entry name" value="EF-hand"/>
    <property type="match status" value="1"/>
</dbReference>
<evidence type="ECO:0000256" key="7">
    <source>
        <dbReference type="PROSITE-ProRule" id="PRU10141"/>
    </source>
</evidence>
<dbReference type="SUPFAM" id="SSF47473">
    <property type="entry name" value="EF-hand"/>
    <property type="match status" value="1"/>
</dbReference>
<accession>A0A3L6E446</accession>
<dbReference type="InterPro" id="IPR000719">
    <property type="entry name" value="Prot_kinase_dom"/>
</dbReference>
<dbReference type="SUPFAM" id="SSF56112">
    <property type="entry name" value="Protein kinase-like (PK-like)"/>
    <property type="match status" value="1"/>
</dbReference>
<feature type="domain" description="EF-hand" evidence="10">
    <location>
        <begin position="415"/>
        <end position="450"/>
    </location>
</feature>
<reference evidence="11 12" key="1">
    <citation type="journal article" date="2018" name="Nat. Genet.">
        <title>Extensive intraspecific gene order and gene structural variations between Mo17 and other maize genomes.</title>
        <authorList>
            <person name="Sun S."/>
            <person name="Zhou Y."/>
            <person name="Chen J."/>
            <person name="Shi J."/>
            <person name="Zhao H."/>
            <person name="Zhao H."/>
            <person name="Song W."/>
            <person name="Zhang M."/>
            <person name="Cui Y."/>
            <person name="Dong X."/>
            <person name="Liu H."/>
            <person name="Ma X."/>
            <person name="Jiao Y."/>
            <person name="Wang B."/>
            <person name="Wei X."/>
            <person name="Stein J.C."/>
            <person name="Glaubitz J.C."/>
            <person name="Lu F."/>
            <person name="Yu G."/>
            <person name="Liang C."/>
            <person name="Fengler K."/>
            <person name="Li B."/>
            <person name="Rafalski A."/>
            <person name="Schnable P.S."/>
            <person name="Ware D.H."/>
            <person name="Buckler E.S."/>
            <person name="Lai J."/>
        </authorList>
    </citation>
    <scope>NUCLEOTIDE SEQUENCE [LARGE SCALE GENOMIC DNA]</scope>
    <source>
        <strain evidence="12">cv. Missouri 17</strain>
        <tissue evidence="11">Seedling</tissue>
    </source>
</reference>
<evidence type="ECO:0000256" key="3">
    <source>
        <dbReference type="ARBA" id="ARBA00022737"/>
    </source>
</evidence>
<keyword evidence="6 7" id="KW-0067">ATP-binding</keyword>
<dbReference type="InterPro" id="IPR050205">
    <property type="entry name" value="CDPK_Ser/Thr_kinases"/>
</dbReference>
<dbReference type="InterPro" id="IPR011009">
    <property type="entry name" value="Kinase-like_dom_sf"/>
</dbReference>
<evidence type="ECO:0000259" key="10">
    <source>
        <dbReference type="PROSITE" id="PS50222"/>
    </source>
</evidence>
<evidence type="ECO:0000259" key="9">
    <source>
        <dbReference type="PROSITE" id="PS50011"/>
    </source>
</evidence>
<name>A0A3L6E446_MAIZE</name>
<keyword evidence="5 11" id="KW-0418">Kinase</keyword>
<evidence type="ECO:0000256" key="8">
    <source>
        <dbReference type="SAM" id="MobiDB-lite"/>
    </source>
</evidence>
<dbReference type="AlphaFoldDB" id="A0A3L6E446"/>
<evidence type="ECO:0000256" key="1">
    <source>
        <dbReference type="ARBA" id="ARBA00022527"/>
    </source>
</evidence>
<keyword evidence="1" id="KW-0723">Serine/threonine-protein kinase</keyword>